<keyword evidence="3" id="KW-1185">Reference proteome</keyword>
<dbReference type="OrthoDB" id="5950832at2759"/>
<dbReference type="STRING" id="307972.A0A2G8LA51"/>
<comment type="caution">
    <text evidence="2">The sequence shown here is derived from an EMBL/GenBank/DDBJ whole genome shotgun (WGS) entry which is preliminary data.</text>
</comment>
<gene>
    <name evidence="2" type="ORF">BSL78_05950</name>
</gene>
<dbReference type="PANTHER" id="PTHR16165">
    <property type="entry name" value="NXPE FAMILY MEMBER"/>
    <property type="match status" value="1"/>
</dbReference>
<evidence type="ECO:0000259" key="1">
    <source>
        <dbReference type="Pfam" id="PF24536"/>
    </source>
</evidence>
<reference evidence="2 3" key="1">
    <citation type="journal article" date="2017" name="PLoS Biol.">
        <title>The sea cucumber genome provides insights into morphological evolution and visceral regeneration.</title>
        <authorList>
            <person name="Zhang X."/>
            <person name="Sun L."/>
            <person name="Yuan J."/>
            <person name="Sun Y."/>
            <person name="Gao Y."/>
            <person name="Zhang L."/>
            <person name="Li S."/>
            <person name="Dai H."/>
            <person name="Hamel J.F."/>
            <person name="Liu C."/>
            <person name="Yu Y."/>
            <person name="Liu S."/>
            <person name="Lin W."/>
            <person name="Guo K."/>
            <person name="Jin S."/>
            <person name="Xu P."/>
            <person name="Storey K.B."/>
            <person name="Huan P."/>
            <person name="Zhang T."/>
            <person name="Zhou Y."/>
            <person name="Zhang J."/>
            <person name="Lin C."/>
            <person name="Li X."/>
            <person name="Xing L."/>
            <person name="Huo D."/>
            <person name="Sun M."/>
            <person name="Wang L."/>
            <person name="Mercier A."/>
            <person name="Li F."/>
            <person name="Yang H."/>
            <person name="Xiang J."/>
        </authorList>
    </citation>
    <scope>NUCLEOTIDE SEQUENCE [LARGE SCALE GENOMIC DNA]</scope>
    <source>
        <strain evidence="2">Shaxun</strain>
        <tissue evidence="2">Muscle</tissue>
    </source>
</reference>
<organism evidence="2 3">
    <name type="scientific">Stichopus japonicus</name>
    <name type="common">Sea cucumber</name>
    <dbReference type="NCBI Taxonomy" id="307972"/>
    <lineage>
        <taxon>Eukaryota</taxon>
        <taxon>Metazoa</taxon>
        <taxon>Echinodermata</taxon>
        <taxon>Eleutherozoa</taxon>
        <taxon>Echinozoa</taxon>
        <taxon>Holothuroidea</taxon>
        <taxon>Aspidochirotacea</taxon>
        <taxon>Aspidochirotida</taxon>
        <taxon>Stichopodidae</taxon>
        <taxon>Apostichopus</taxon>
    </lineage>
</organism>
<evidence type="ECO:0000313" key="2">
    <source>
        <dbReference type="EMBL" id="PIK57132.1"/>
    </source>
</evidence>
<evidence type="ECO:0000313" key="3">
    <source>
        <dbReference type="Proteomes" id="UP000230750"/>
    </source>
</evidence>
<name>A0A2G8LA51_STIJA</name>
<accession>A0A2G8LA51</accession>
<dbReference type="AlphaFoldDB" id="A0A2G8LA51"/>
<dbReference type="EMBL" id="MRZV01000152">
    <property type="protein sequence ID" value="PIK57132.1"/>
    <property type="molecule type" value="Genomic_DNA"/>
</dbReference>
<proteinExistence type="predicted"/>
<protein>
    <recommendedName>
        <fullName evidence="1">NXPE C-terminal domain-containing protein</fullName>
    </recommendedName>
</protein>
<sequence length="317" mass="35672">MDHGSVKNQHINISPVRIGPTISINQILGKKLQSTLNKQELEVFKSTKVQLNTSSLPLIEVQVGGGSLNHRTALPFCTLSPVPSTIKPSGYFANNSWQPLTCGVKHFDKHQFETCLKGKSVHIYGDSTGRQMYEYLEDNENCDSVMSHEYLKYCVKKNQSIHFGFHGPPVRGSQIISVDKLRYVAEQIDDLEGGPEVIIILSIWAHFGVPDGTFYRDRLQAIKGAVGRLWQRSPETKVIVRSANTREHAIGGFILISSDWIALQGEKTLRGVFSQDKRFSFLDVWDMTLVQQSKDAIHPLKTTLVQIMDYLLTMICL</sequence>
<dbReference type="Proteomes" id="UP000230750">
    <property type="component" value="Unassembled WGS sequence"/>
</dbReference>
<dbReference type="Pfam" id="PF24536">
    <property type="entry name" value="NXPE4_C"/>
    <property type="match status" value="1"/>
</dbReference>
<dbReference type="PANTHER" id="PTHR16165:SF5">
    <property type="entry name" value="NXPE FAMILY MEMBER 3"/>
    <property type="match status" value="1"/>
</dbReference>
<dbReference type="InterPro" id="IPR057106">
    <property type="entry name" value="NXPE4_C"/>
</dbReference>
<feature type="domain" description="NXPE C-terminal" evidence="1">
    <location>
        <begin position="97"/>
        <end position="316"/>
    </location>
</feature>